<dbReference type="STRING" id="1356854.N007_05415"/>
<evidence type="ECO:0000313" key="1">
    <source>
        <dbReference type="EMBL" id="UNO47991.1"/>
    </source>
</evidence>
<name>T0BUC5_ALIAG</name>
<sequence>MTEVYMSPETYLIYLQEGWWIITASKYPCGETIVPVAIDDEKLEDVSFGQDLVAVFKDLKYYSPSAFKE</sequence>
<dbReference type="Proteomes" id="UP000829401">
    <property type="component" value="Chromosome"/>
</dbReference>
<accession>T0BUC5</accession>
<reference evidence="2" key="1">
    <citation type="journal article" date="2022" name="G3 (Bethesda)">
        <title>Unveiling the complete genome sequence of Alicyclobacillus acidoterrestris DSM 3922T, a taint-producing strain.</title>
        <authorList>
            <person name="Leonardo I.C."/>
            <person name="Barreto Crespo M.T."/>
            <person name="Gaspar F.B."/>
        </authorList>
    </citation>
    <scope>NUCLEOTIDE SEQUENCE [LARGE SCALE GENOMIC DNA]</scope>
    <source>
        <strain evidence="2">DSM 3922</strain>
    </source>
</reference>
<dbReference type="EMBL" id="CP080467">
    <property type="protein sequence ID" value="UNO47991.1"/>
    <property type="molecule type" value="Genomic_DNA"/>
</dbReference>
<protein>
    <submittedName>
        <fullName evidence="1">Uncharacterized protein</fullName>
    </submittedName>
</protein>
<evidence type="ECO:0000313" key="2">
    <source>
        <dbReference type="Proteomes" id="UP000829401"/>
    </source>
</evidence>
<gene>
    <name evidence="1" type="ORF">K1I37_15055</name>
</gene>
<accession>A0A9E7CXI8</accession>
<dbReference type="KEGG" id="aaco:K1I37_15055"/>
<keyword evidence="2" id="KW-1185">Reference proteome</keyword>
<dbReference type="RefSeq" id="WP_021296126.1">
    <property type="nucleotide sequence ID" value="NZ_AURB01000124.1"/>
</dbReference>
<proteinExistence type="predicted"/>
<organism evidence="1 2">
    <name type="scientific">Alicyclobacillus acidoterrestris (strain ATCC 49025 / DSM 3922 / CIP 106132 / NCIMB 13137 / GD3B)</name>
    <dbReference type="NCBI Taxonomy" id="1356854"/>
    <lineage>
        <taxon>Bacteria</taxon>
        <taxon>Bacillati</taxon>
        <taxon>Bacillota</taxon>
        <taxon>Bacilli</taxon>
        <taxon>Bacillales</taxon>
        <taxon>Alicyclobacillaceae</taxon>
        <taxon>Alicyclobacillus</taxon>
    </lineage>
</organism>
<dbReference type="AlphaFoldDB" id="T0BUC5"/>